<sequence>MSALARLAPFARGGGRLFRGCGARAGGDSGVRQARNTDHKCTGHFTLLWAIYKSLPLQAEMLLPSLGISNPSQSNSRMCWGQYIDFWGW</sequence>
<keyword evidence="2" id="KW-1185">Reference proteome</keyword>
<dbReference type="Proteomes" id="UP000694564">
    <property type="component" value="Chromosome 8"/>
</dbReference>
<dbReference type="OrthoDB" id="6241903at2759"/>
<gene>
    <name evidence="1" type="primary">NDUFB2</name>
</gene>
<dbReference type="GeneTree" id="ENSGT00390000004044"/>
<dbReference type="AlphaFoldDB" id="A0A8D2CSJ1"/>
<evidence type="ECO:0000313" key="2">
    <source>
        <dbReference type="Proteomes" id="UP000694564"/>
    </source>
</evidence>
<evidence type="ECO:0000313" key="1">
    <source>
        <dbReference type="Ensembl" id="ENSSVLP00005014207.1"/>
    </source>
</evidence>
<protein>
    <submittedName>
        <fullName evidence="1">NADH:ubiquinone oxidoreductase subunit B2</fullName>
    </submittedName>
</protein>
<organism evidence="1 2">
    <name type="scientific">Sciurus vulgaris</name>
    <name type="common">Eurasian red squirrel</name>
    <dbReference type="NCBI Taxonomy" id="55149"/>
    <lineage>
        <taxon>Eukaryota</taxon>
        <taxon>Metazoa</taxon>
        <taxon>Chordata</taxon>
        <taxon>Craniata</taxon>
        <taxon>Vertebrata</taxon>
        <taxon>Euteleostomi</taxon>
        <taxon>Mammalia</taxon>
        <taxon>Eutheria</taxon>
        <taxon>Euarchontoglires</taxon>
        <taxon>Glires</taxon>
        <taxon>Rodentia</taxon>
        <taxon>Sciuromorpha</taxon>
        <taxon>Sciuridae</taxon>
        <taxon>Sciurinae</taxon>
        <taxon>Sciurini</taxon>
        <taxon>Sciurus</taxon>
    </lineage>
</organism>
<name>A0A8D2CSJ1_SCIVU</name>
<dbReference type="Ensembl" id="ENSSVLT00005015713.1">
    <property type="protein sequence ID" value="ENSSVLP00005014207.1"/>
    <property type="gene ID" value="ENSSVLG00005011276.1"/>
</dbReference>
<accession>A0A8D2CSJ1</accession>
<reference evidence="1" key="1">
    <citation type="submission" date="2025-08" db="UniProtKB">
        <authorList>
            <consortium name="Ensembl"/>
        </authorList>
    </citation>
    <scope>IDENTIFICATION</scope>
</reference>
<proteinExistence type="predicted"/>
<reference evidence="1" key="2">
    <citation type="submission" date="2025-09" db="UniProtKB">
        <authorList>
            <consortium name="Ensembl"/>
        </authorList>
    </citation>
    <scope>IDENTIFICATION</scope>
</reference>